<dbReference type="GO" id="GO:0016208">
    <property type="term" value="F:AMP binding"/>
    <property type="evidence" value="ECO:0007669"/>
    <property type="project" value="TreeGrafter"/>
</dbReference>
<dbReference type="GO" id="GO:0006166">
    <property type="term" value="P:purine ribonucleoside salvage"/>
    <property type="evidence" value="ECO:0007669"/>
    <property type="project" value="UniProtKB-KW"/>
</dbReference>
<keyword evidence="9 11" id="KW-0808">Transferase</keyword>
<comment type="subcellular location">
    <subcellularLocation>
        <location evidence="3 11">Cytoplasm</location>
    </subcellularLocation>
</comment>
<dbReference type="PANTHER" id="PTHR32315">
    <property type="entry name" value="ADENINE PHOSPHORIBOSYLTRANSFERASE"/>
    <property type="match status" value="1"/>
</dbReference>
<keyword evidence="10 11" id="KW-0660">Purine salvage</keyword>
<evidence type="ECO:0000256" key="5">
    <source>
        <dbReference type="ARBA" id="ARBA00008391"/>
    </source>
</evidence>
<dbReference type="EMBL" id="MWWQ01000014">
    <property type="protein sequence ID" value="OZG49587.1"/>
    <property type="molecule type" value="Genomic_DNA"/>
</dbReference>
<dbReference type="InterPro" id="IPR000836">
    <property type="entry name" value="PRTase_dom"/>
</dbReference>
<dbReference type="GO" id="GO:0003999">
    <property type="term" value="F:adenine phosphoribosyltransferase activity"/>
    <property type="evidence" value="ECO:0007669"/>
    <property type="project" value="UniProtKB-UniRule"/>
</dbReference>
<dbReference type="SUPFAM" id="SSF53271">
    <property type="entry name" value="PRTase-like"/>
    <property type="match status" value="1"/>
</dbReference>
<dbReference type="NCBIfam" id="NF002636">
    <property type="entry name" value="PRK02304.1-5"/>
    <property type="match status" value="1"/>
</dbReference>
<proteinExistence type="inferred from homology"/>
<comment type="similarity">
    <text evidence="5 11">Belongs to the purine/pyrimidine phosphoribosyltransferase family.</text>
</comment>
<sequence length="192" mass="20207">MENDITPEKLSLMGEEDSDYLLSLFRSIPGFPKEGINFRDYMPLLADARGLSILMDALVRALPVPADSIDEVAGLEARGFLIGVPLAAALHKGFVAVRKAGKLPPPIEHADYSLEYGTASLEIEQGIIKPGTRVLVVDDLIATGGTAHAAKTLIESVGGTVCGFSFIMKLNGLGGCDKLGDAPISTLVSMPA</sequence>
<dbReference type="HAMAP" id="MF_00004">
    <property type="entry name" value="Aden_phosphoribosyltr"/>
    <property type="match status" value="1"/>
</dbReference>
<protein>
    <recommendedName>
        <fullName evidence="6 11">Adenine phosphoribosyltransferase</fullName>
        <shortName evidence="11">APRT</shortName>
        <ecNumber evidence="6 11">2.4.2.7</ecNumber>
    </recommendedName>
</protein>
<evidence type="ECO:0000256" key="8">
    <source>
        <dbReference type="ARBA" id="ARBA00022676"/>
    </source>
</evidence>
<comment type="caution">
    <text evidence="13">The sequence shown here is derived from an EMBL/GenBank/DDBJ whole genome shotgun (WGS) entry which is preliminary data.</text>
</comment>
<dbReference type="Pfam" id="PF00156">
    <property type="entry name" value="Pribosyltran"/>
    <property type="match status" value="1"/>
</dbReference>
<dbReference type="GO" id="GO:0006168">
    <property type="term" value="P:adenine salvage"/>
    <property type="evidence" value="ECO:0007669"/>
    <property type="project" value="InterPro"/>
</dbReference>
<evidence type="ECO:0000256" key="6">
    <source>
        <dbReference type="ARBA" id="ARBA00011893"/>
    </source>
</evidence>
<comment type="pathway">
    <text evidence="4 11">Purine metabolism; AMP biosynthesis via salvage pathway; AMP from adenine: step 1/1.</text>
</comment>
<evidence type="ECO:0000256" key="11">
    <source>
        <dbReference type="HAMAP-Rule" id="MF_00004"/>
    </source>
</evidence>
<accession>A0A261ERV0</accession>
<dbReference type="EC" id="2.4.2.7" evidence="6 11"/>
<dbReference type="InterPro" id="IPR050054">
    <property type="entry name" value="UPRTase/APRTase"/>
</dbReference>
<dbReference type="NCBIfam" id="NF002634">
    <property type="entry name" value="PRK02304.1-3"/>
    <property type="match status" value="1"/>
</dbReference>
<dbReference type="InterPro" id="IPR029057">
    <property type="entry name" value="PRTase-like"/>
</dbReference>
<dbReference type="FunFam" id="3.40.50.2020:FF:000021">
    <property type="entry name" value="Adenine phosphoribosyltransferase"/>
    <property type="match status" value="1"/>
</dbReference>
<name>A0A261ERV0_9BIFI</name>
<evidence type="ECO:0000256" key="3">
    <source>
        <dbReference type="ARBA" id="ARBA00004496"/>
    </source>
</evidence>
<evidence type="ECO:0000256" key="1">
    <source>
        <dbReference type="ARBA" id="ARBA00000868"/>
    </source>
</evidence>
<evidence type="ECO:0000313" key="13">
    <source>
        <dbReference type="EMBL" id="OZG49587.1"/>
    </source>
</evidence>
<comment type="catalytic activity">
    <reaction evidence="1 11">
        <text>AMP + diphosphate = 5-phospho-alpha-D-ribose 1-diphosphate + adenine</text>
        <dbReference type="Rhea" id="RHEA:16609"/>
        <dbReference type="ChEBI" id="CHEBI:16708"/>
        <dbReference type="ChEBI" id="CHEBI:33019"/>
        <dbReference type="ChEBI" id="CHEBI:58017"/>
        <dbReference type="ChEBI" id="CHEBI:456215"/>
        <dbReference type="EC" id="2.4.2.7"/>
    </reaction>
</comment>
<dbReference type="RefSeq" id="WP_094691714.1">
    <property type="nucleotide sequence ID" value="NZ_MWWQ01000014.1"/>
</dbReference>
<dbReference type="CDD" id="cd06223">
    <property type="entry name" value="PRTases_typeI"/>
    <property type="match status" value="1"/>
</dbReference>
<evidence type="ECO:0000256" key="7">
    <source>
        <dbReference type="ARBA" id="ARBA00022490"/>
    </source>
</evidence>
<dbReference type="Gene3D" id="3.40.50.2020">
    <property type="match status" value="1"/>
</dbReference>
<dbReference type="OrthoDB" id="9803963at2"/>
<dbReference type="PANTHER" id="PTHR32315:SF3">
    <property type="entry name" value="ADENINE PHOSPHORIBOSYLTRANSFERASE"/>
    <property type="match status" value="1"/>
</dbReference>
<dbReference type="AlphaFoldDB" id="A0A261ERV0"/>
<evidence type="ECO:0000256" key="4">
    <source>
        <dbReference type="ARBA" id="ARBA00004659"/>
    </source>
</evidence>
<dbReference type="InterPro" id="IPR005764">
    <property type="entry name" value="Ade_phspho_trans"/>
</dbReference>
<keyword evidence="8 11" id="KW-0328">Glycosyltransferase</keyword>
<dbReference type="GO" id="GO:0002055">
    <property type="term" value="F:adenine binding"/>
    <property type="evidence" value="ECO:0007669"/>
    <property type="project" value="TreeGrafter"/>
</dbReference>
<evidence type="ECO:0000256" key="9">
    <source>
        <dbReference type="ARBA" id="ARBA00022679"/>
    </source>
</evidence>
<evidence type="ECO:0000256" key="2">
    <source>
        <dbReference type="ARBA" id="ARBA00003968"/>
    </source>
</evidence>
<reference evidence="13 14" key="1">
    <citation type="journal article" date="2017" name="BMC Genomics">
        <title>Comparative genomic and phylogenomic analyses of the Bifidobacteriaceae family.</title>
        <authorList>
            <person name="Lugli G.A."/>
            <person name="Milani C."/>
            <person name="Turroni F."/>
            <person name="Duranti S."/>
            <person name="Mancabelli L."/>
            <person name="Mangifesta M."/>
            <person name="Ferrario C."/>
            <person name="Modesto M."/>
            <person name="Mattarelli P."/>
            <person name="Jiri K."/>
            <person name="van Sinderen D."/>
            <person name="Ventura M."/>
        </authorList>
    </citation>
    <scope>NUCLEOTIDE SEQUENCE [LARGE SCALE GENOMIC DNA]</scope>
    <source>
        <strain evidence="13 14">DSM 24744</strain>
    </source>
</reference>
<keyword evidence="14" id="KW-1185">Reference proteome</keyword>
<keyword evidence="7 11" id="KW-0963">Cytoplasm</keyword>
<evidence type="ECO:0000313" key="14">
    <source>
        <dbReference type="Proteomes" id="UP000216454"/>
    </source>
</evidence>
<comment type="function">
    <text evidence="2 11">Catalyzes a salvage reaction resulting in the formation of AMP, that is energically less costly than de novo synthesis.</text>
</comment>
<gene>
    <name evidence="11" type="primary">apt</name>
    <name evidence="13" type="ORF">PSSU_1411</name>
</gene>
<dbReference type="UniPathway" id="UPA00588">
    <property type="reaction ID" value="UER00646"/>
</dbReference>
<organism evidence="13 14">
    <name type="scientific">Pseudoscardovia suis</name>
    <dbReference type="NCBI Taxonomy" id="987063"/>
    <lineage>
        <taxon>Bacteria</taxon>
        <taxon>Bacillati</taxon>
        <taxon>Actinomycetota</taxon>
        <taxon>Actinomycetes</taxon>
        <taxon>Bifidobacteriales</taxon>
        <taxon>Bifidobacteriaceae</taxon>
        <taxon>Pseudoscardovia</taxon>
    </lineage>
</organism>
<dbReference type="GO" id="GO:0044209">
    <property type="term" value="P:AMP salvage"/>
    <property type="evidence" value="ECO:0007669"/>
    <property type="project" value="UniProtKB-UniRule"/>
</dbReference>
<evidence type="ECO:0000256" key="10">
    <source>
        <dbReference type="ARBA" id="ARBA00022726"/>
    </source>
</evidence>
<feature type="domain" description="Phosphoribosyltransferase" evidence="12">
    <location>
        <begin position="68"/>
        <end position="160"/>
    </location>
</feature>
<evidence type="ECO:0000259" key="12">
    <source>
        <dbReference type="Pfam" id="PF00156"/>
    </source>
</evidence>
<comment type="subunit">
    <text evidence="11">Homodimer.</text>
</comment>
<dbReference type="GO" id="GO:0005737">
    <property type="term" value="C:cytoplasm"/>
    <property type="evidence" value="ECO:0007669"/>
    <property type="project" value="UniProtKB-SubCell"/>
</dbReference>
<dbReference type="Proteomes" id="UP000216454">
    <property type="component" value="Unassembled WGS sequence"/>
</dbReference>